<keyword evidence="2" id="KW-0812">Transmembrane</keyword>
<keyword evidence="2" id="KW-0472">Membrane</keyword>
<feature type="compositionally biased region" description="Basic and acidic residues" evidence="1">
    <location>
        <begin position="511"/>
        <end position="521"/>
    </location>
</feature>
<feature type="transmembrane region" description="Helical" evidence="2">
    <location>
        <begin position="6"/>
        <end position="27"/>
    </location>
</feature>
<sequence>MVKPDTSYVVAICYLTFLCVVAVIMCLRSKTRLRIYACLLTYLGLSIAVLGLLQAKFMISANWFWAWNFAAEGVAVVILTLTIVSVGSGFYPMAGNKNIYWRMSMGVIMFYGTVAFANVVYYAYTKLIPHDISPMEVQQLRANIIDAGIFTEADLRAQRYFAHRRGTIPPGDAAVTGHQVLMLLNCMWVVMYLFIPLVRHHRHGPVGRPIDSDMMAVGVWYLSSLMTVALAYAILNIIFCIDQELIFEQQAQAFDLCLRITIGPIFFLPAPAFLIRFYRKHFQKFKGNSSGGRNKGSGGRTWGSGNRYGINGSFTNSEVPEGFNGSHSISPEGTRVGSRLDTSSAARGSIDLGTDGQPSKHLHPTSPTNYGKLRFFPTRDRGHSVESSRGLNRDFESESSLSHNISESGHLESSPSFSHHMDGHRGTPLRNSVVISYDFDEKFPEVVRASSSLSHPLQDDEVRSYPVNTPQQPKPALTPENLKLAAENPGKNGYLATSAHSESSRRSPTGDSDRTLIRTRWEVGGYEPQAPGGSKSQALTPSGSAPTNTTTPNATYLDVEGLTGLQKQLAEHQSTLLSQAIAYRAHFEERNSDELFDQHRKPPIERDPEPDFPHPIGNEMASRELFSMTAMASEPSGSGSNRVYTRGRDTDFDTYTHPASHAVDSIHWSMPSSSSPPKNKADFSGGYHHQDDNPYHYYHSRDSKHKDGILSTFSKVISHKPGHTKSSSQHSSQHNRSQQDHKDRVLDHHGDGYTDASTKGQAVATVEELTMNSVRRYQELDEHYTKDADAYNYSDPYDNQGGFKSKSTTSVVRPAPSGGGQTFDVSFGILITTRVIPDSPEHELWKQRSRRPKHYFSHIPR</sequence>
<keyword evidence="2" id="KW-1133">Transmembrane helix</keyword>
<proteinExistence type="predicted"/>
<feature type="compositionally biased region" description="Basic and acidic residues" evidence="1">
    <location>
        <begin position="688"/>
        <end position="702"/>
    </location>
</feature>
<dbReference type="AlphaFoldDB" id="A0A9P6KFB8"/>
<feature type="compositionally biased region" description="Polar residues" evidence="1">
    <location>
        <begin position="534"/>
        <end position="544"/>
    </location>
</feature>
<feature type="compositionally biased region" description="Low complexity" evidence="1">
    <location>
        <begin position="545"/>
        <end position="555"/>
    </location>
</feature>
<dbReference type="EMBL" id="JAABOA010000691">
    <property type="protein sequence ID" value="KAF9583464.1"/>
    <property type="molecule type" value="Genomic_DNA"/>
</dbReference>
<feature type="transmembrane region" description="Helical" evidence="2">
    <location>
        <begin position="259"/>
        <end position="278"/>
    </location>
</feature>
<dbReference type="Proteomes" id="UP000780801">
    <property type="component" value="Unassembled WGS sequence"/>
</dbReference>
<feature type="region of interest" description="Disordered" evidence="1">
    <location>
        <begin position="718"/>
        <end position="761"/>
    </location>
</feature>
<feature type="region of interest" description="Disordered" evidence="1">
    <location>
        <begin position="592"/>
        <end position="613"/>
    </location>
</feature>
<feature type="transmembrane region" description="Helical" evidence="2">
    <location>
        <begin position="39"/>
        <end position="59"/>
    </location>
</feature>
<reference evidence="3" key="1">
    <citation type="journal article" date="2020" name="Fungal Divers.">
        <title>Resolving the Mortierellaceae phylogeny through synthesis of multi-gene phylogenetics and phylogenomics.</title>
        <authorList>
            <person name="Vandepol N."/>
            <person name="Liber J."/>
            <person name="Desiro A."/>
            <person name="Na H."/>
            <person name="Kennedy M."/>
            <person name="Barry K."/>
            <person name="Grigoriev I.V."/>
            <person name="Miller A.N."/>
            <person name="O'Donnell K."/>
            <person name="Stajich J.E."/>
            <person name="Bonito G."/>
        </authorList>
    </citation>
    <scope>NUCLEOTIDE SEQUENCE</scope>
    <source>
        <strain evidence="3">KOD1015</strain>
    </source>
</reference>
<feature type="region of interest" description="Disordered" evidence="1">
    <location>
        <begin position="450"/>
        <end position="555"/>
    </location>
</feature>
<feature type="region of interest" description="Disordered" evidence="1">
    <location>
        <begin position="317"/>
        <end position="425"/>
    </location>
</feature>
<evidence type="ECO:0000313" key="4">
    <source>
        <dbReference type="Proteomes" id="UP000780801"/>
    </source>
</evidence>
<feature type="compositionally biased region" description="Basic and acidic residues" evidence="1">
    <location>
        <begin position="377"/>
        <end position="396"/>
    </location>
</feature>
<feature type="compositionally biased region" description="Basic and acidic residues" evidence="1">
    <location>
        <begin position="737"/>
        <end position="752"/>
    </location>
</feature>
<evidence type="ECO:0000256" key="1">
    <source>
        <dbReference type="SAM" id="MobiDB-lite"/>
    </source>
</evidence>
<feature type="compositionally biased region" description="Low complexity" evidence="1">
    <location>
        <begin position="398"/>
        <end position="408"/>
    </location>
</feature>
<feature type="transmembrane region" description="Helical" evidence="2">
    <location>
        <begin position="65"/>
        <end position="91"/>
    </location>
</feature>
<organism evidence="3 4">
    <name type="scientific">Lunasporangiospora selenospora</name>
    <dbReference type="NCBI Taxonomy" id="979761"/>
    <lineage>
        <taxon>Eukaryota</taxon>
        <taxon>Fungi</taxon>
        <taxon>Fungi incertae sedis</taxon>
        <taxon>Mucoromycota</taxon>
        <taxon>Mortierellomycotina</taxon>
        <taxon>Mortierellomycetes</taxon>
        <taxon>Mortierellales</taxon>
        <taxon>Mortierellaceae</taxon>
        <taxon>Lunasporangiospora</taxon>
    </lineage>
</organism>
<feature type="transmembrane region" description="Helical" evidence="2">
    <location>
        <begin position="180"/>
        <end position="198"/>
    </location>
</feature>
<feature type="compositionally biased region" description="Low complexity" evidence="1">
    <location>
        <begin position="724"/>
        <end position="736"/>
    </location>
</feature>
<dbReference type="OrthoDB" id="2407272at2759"/>
<feature type="compositionally biased region" description="Polar residues" evidence="1">
    <location>
        <begin position="498"/>
        <end position="510"/>
    </location>
</feature>
<feature type="region of interest" description="Disordered" evidence="1">
    <location>
        <begin position="666"/>
        <end position="702"/>
    </location>
</feature>
<accession>A0A9P6KFB8</accession>
<comment type="caution">
    <text evidence="3">The sequence shown here is derived from an EMBL/GenBank/DDBJ whole genome shotgun (WGS) entry which is preliminary data.</text>
</comment>
<feature type="compositionally biased region" description="Basic and acidic residues" evidence="1">
    <location>
        <begin position="592"/>
        <end position="612"/>
    </location>
</feature>
<evidence type="ECO:0000313" key="3">
    <source>
        <dbReference type="EMBL" id="KAF9583464.1"/>
    </source>
</evidence>
<feature type="transmembrane region" description="Helical" evidence="2">
    <location>
        <begin position="219"/>
        <end position="239"/>
    </location>
</feature>
<gene>
    <name evidence="3" type="ORF">BGW38_009414</name>
</gene>
<evidence type="ECO:0000256" key="2">
    <source>
        <dbReference type="SAM" id="Phobius"/>
    </source>
</evidence>
<name>A0A9P6KFB8_9FUNG</name>
<keyword evidence="4" id="KW-1185">Reference proteome</keyword>
<feature type="transmembrane region" description="Helical" evidence="2">
    <location>
        <begin position="103"/>
        <end position="124"/>
    </location>
</feature>
<protein>
    <submittedName>
        <fullName evidence="3">Uncharacterized protein</fullName>
    </submittedName>
</protein>